<accession>A0A1F7RMB9</accession>
<protein>
    <recommendedName>
        <fullName evidence="4">DUF4019 domain-containing protein</fullName>
    </recommendedName>
</protein>
<dbReference type="Pfam" id="PF13211">
    <property type="entry name" value="DUF4019"/>
    <property type="match status" value="1"/>
</dbReference>
<proteinExistence type="predicted"/>
<gene>
    <name evidence="2" type="ORF">A2161_19665</name>
</gene>
<keyword evidence="1" id="KW-0732">Signal</keyword>
<evidence type="ECO:0000313" key="3">
    <source>
        <dbReference type="Proteomes" id="UP000179266"/>
    </source>
</evidence>
<evidence type="ECO:0000313" key="2">
    <source>
        <dbReference type="EMBL" id="OGL42104.1"/>
    </source>
</evidence>
<reference evidence="2 3" key="1">
    <citation type="journal article" date="2016" name="Nat. Commun.">
        <title>Thousands of microbial genomes shed light on interconnected biogeochemical processes in an aquifer system.</title>
        <authorList>
            <person name="Anantharaman K."/>
            <person name="Brown C.T."/>
            <person name="Hug L.A."/>
            <person name="Sharon I."/>
            <person name="Castelle C.J."/>
            <person name="Probst A.J."/>
            <person name="Thomas B.C."/>
            <person name="Singh A."/>
            <person name="Wilkins M.J."/>
            <person name="Karaoz U."/>
            <person name="Brodie E.L."/>
            <person name="Williams K.H."/>
            <person name="Hubbard S.S."/>
            <person name="Banfield J.F."/>
        </authorList>
    </citation>
    <scope>NUCLEOTIDE SEQUENCE [LARGE SCALE GENOMIC DNA]</scope>
</reference>
<dbReference type="InterPro" id="IPR025091">
    <property type="entry name" value="DUF4019"/>
</dbReference>
<dbReference type="AlphaFoldDB" id="A0A1F7RMB9"/>
<evidence type="ECO:0000256" key="1">
    <source>
        <dbReference type="SAM" id="SignalP"/>
    </source>
</evidence>
<comment type="caution">
    <text evidence="2">The sequence shown here is derived from an EMBL/GenBank/DDBJ whole genome shotgun (WGS) entry which is preliminary data.</text>
</comment>
<feature type="chain" id="PRO_5009532216" description="DUF4019 domain-containing protein" evidence="1">
    <location>
        <begin position="23"/>
        <end position="140"/>
    </location>
</feature>
<sequence>MAKIIIAGIIIILALSAGAVKAQDTDKEKTAVADAEKWLKMVDDGKYIDSWKQAAAYFKSAVKQDQWEQSLQAVRKPLGKLISRKVKSAKYMTSLPGAPDGEYVVIQFDTSFENKKSAVETVTPMLEKDGKWYVSGYYIK</sequence>
<dbReference type="Proteomes" id="UP000179266">
    <property type="component" value="Unassembled WGS sequence"/>
</dbReference>
<feature type="signal peptide" evidence="1">
    <location>
        <begin position="1"/>
        <end position="22"/>
    </location>
</feature>
<organism evidence="2 3">
    <name type="scientific">Candidatus Schekmanbacteria bacterium RBG_13_48_7</name>
    <dbReference type="NCBI Taxonomy" id="1817878"/>
    <lineage>
        <taxon>Bacteria</taxon>
        <taxon>Candidatus Schekmaniibacteriota</taxon>
    </lineage>
</organism>
<evidence type="ECO:0008006" key="4">
    <source>
        <dbReference type="Google" id="ProtNLM"/>
    </source>
</evidence>
<name>A0A1F7RMB9_9BACT</name>
<dbReference type="EMBL" id="MGDD01000334">
    <property type="protein sequence ID" value="OGL42104.1"/>
    <property type="molecule type" value="Genomic_DNA"/>
</dbReference>